<accession>A0A0H3ML30</accession>
<keyword evidence="1" id="KW-0812">Transmembrane</keyword>
<name>A0A0H3ML30_ECO7I</name>
<gene>
    <name evidence="2" type="ordered locus">ECIAI39_3537</name>
</gene>
<sequence>MLNIKGKRMFIAWYWIVLIALVVVGYFLHLKRYCRAFRQDRDALLEARNKYLNSTREETAEKVE</sequence>
<reference evidence="3" key="1">
    <citation type="journal article" date="2009" name="PLoS Genet.">
        <title>Organised genome dynamics in the Escherichia coli species results in highly diverse adaptive paths.</title>
        <authorList>
            <person name="Touchon M."/>
            <person name="Hoede C."/>
            <person name="Tenaillon O."/>
            <person name="Barbe V."/>
            <person name="Baeriswyl S."/>
            <person name="Bidet P."/>
            <person name="Bingen E."/>
            <person name="Bonacorsi S."/>
            <person name="Bouchier C."/>
            <person name="Bouvet O."/>
            <person name="Calteau A."/>
            <person name="Chiapello H."/>
            <person name="Clermont O."/>
            <person name="Cruveiller S."/>
            <person name="Danchin A."/>
            <person name="Diard M."/>
            <person name="Dossat C."/>
            <person name="Karoui M.E."/>
            <person name="Frapy E."/>
            <person name="Garry L."/>
            <person name="Ghigo J.M."/>
            <person name="Gilles A.M."/>
            <person name="Johnson J."/>
            <person name="Le Bouguenec C."/>
            <person name="Lescat M."/>
            <person name="Mangenot S."/>
            <person name="Martinez-Jehanne V."/>
            <person name="Matic I."/>
            <person name="Nassif X."/>
            <person name="Oztas S."/>
            <person name="Petit M.A."/>
            <person name="Pichon C."/>
            <person name="Rouy Z."/>
            <person name="Ruf C.S."/>
            <person name="Schneider D."/>
            <person name="Tourret J."/>
            <person name="Vacherie B."/>
            <person name="Vallenet D."/>
            <person name="Medigue C."/>
            <person name="Rocha E.P.C."/>
            <person name="Denamur E."/>
        </authorList>
    </citation>
    <scope>NUCLEOTIDE SEQUENCE [LARGE SCALE GENOMIC DNA]</scope>
    <source>
        <strain evidence="3">IAI39 / ExPEC</strain>
    </source>
</reference>
<keyword evidence="1" id="KW-1133">Transmembrane helix</keyword>
<keyword evidence="1" id="KW-0472">Membrane</keyword>
<proteinExistence type="predicted"/>
<dbReference type="Proteomes" id="UP000000749">
    <property type="component" value="Chromosome"/>
</dbReference>
<dbReference type="KEGG" id="ect:ECIAI39_3537"/>
<dbReference type="HOGENOM" id="CLU_198846_0_0_6"/>
<evidence type="ECO:0000313" key="3">
    <source>
        <dbReference type="Proteomes" id="UP000000749"/>
    </source>
</evidence>
<protein>
    <recommendedName>
        <fullName evidence="4">DUF4051 domain-containing protein</fullName>
    </recommendedName>
</protein>
<dbReference type="AntiFam" id="ANF00071">
    <property type="entry name" value="Translation of intergenic region"/>
</dbReference>
<dbReference type="EMBL" id="CU928164">
    <property type="protein sequence ID" value="CAR19653.1"/>
    <property type="molecule type" value="Genomic_DNA"/>
</dbReference>
<evidence type="ECO:0000256" key="1">
    <source>
        <dbReference type="SAM" id="Phobius"/>
    </source>
</evidence>
<evidence type="ECO:0000313" key="2">
    <source>
        <dbReference type="EMBL" id="CAR19653.1"/>
    </source>
</evidence>
<organism evidence="2 3">
    <name type="scientific">Escherichia coli O7:K1 (strain IAI39 / ExPEC)</name>
    <dbReference type="NCBI Taxonomy" id="585057"/>
    <lineage>
        <taxon>Bacteria</taxon>
        <taxon>Pseudomonadati</taxon>
        <taxon>Pseudomonadota</taxon>
        <taxon>Gammaproteobacteria</taxon>
        <taxon>Enterobacterales</taxon>
        <taxon>Enterobacteriaceae</taxon>
        <taxon>Escherichia</taxon>
    </lineage>
</organism>
<dbReference type="AlphaFoldDB" id="A0A0H3ML30"/>
<dbReference type="PATRIC" id="fig|585057.6.peg.3665"/>
<feature type="transmembrane region" description="Helical" evidence="1">
    <location>
        <begin position="12"/>
        <end position="30"/>
    </location>
</feature>
<evidence type="ECO:0008006" key="4">
    <source>
        <dbReference type="Google" id="ProtNLM"/>
    </source>
</evidence>